<feature type="compositionally biased region" description="Basic and acidic residues" evidence="1">
    <location>
        <begin position="533"/>
        <end position="544"/>
    </location>
</feature>
<organism evidence="2 3">
    <name type="scientific">Scleroderma citrinum Foug A</name>
    <dbReference type="NCBI Taxonomy" id="1036808"/>
    <lineage>
        <taxon>Eukaryota</taxon>
        <taxon>Fungi</taxon>
        <taxon>Dikarya</taxon>
        <taxon>Basidiomycota</taxon>
        <taxon>Agaricomycotina</taxon>
        <taxon>Agaricomycetes</taxon>
        <taxon>Agaricomycetidae</taxon>
        <taxon>Boletales</taxon>
        <taxon>Sclerodermatineae</taxon>
        <taxon>Sclerodermataceae</taxon>
        <taxon>Scleroderma</taxon>
    </lineage>
</organism>
<reference evidence="2 3" key="1">
    <citation type="submission" date="2014-04" db="EMBL/GenBank/DDBJ databases">
        <authorList>
            <consortium name="DOE Joint Genome Institute"/>
            <person name="Kuo A."/>
            <person name="Kohler A."/>
            <person name="Nagy L.G."/>
            <person name="Floudas D."/>
            <person name="Copeland A."/>
            <person name="Barry K.W."/>
            <person name="Cichocki N."/>
            <person name="Veneault-Fourrey C."/>
            <person name="LaButti K."/>
            <person name="Lindquist E.A."/>
            <person name="Lipzen A."/>
            <person name="Lundell T."/>
            <person name="Morin E."/>
            <person name="Murat C."/>
            <person name="Sun H."/>
            <person name="Tunlid A."/>
            <person name="Henrissat B."/>
            <person name="Grigoriev I.V."/>
            <person name="Hibbett D.S."/>
            <person name="Martin F."/>
            <person name="Nordberg H.P."/>
            <person name="Cantor M.N."/>
            <person name="Hua S.X."/>
        </authorList>
    </citation>
    <scope>NUCLEOTIDE SEQUENCE [LARGE SCALE GENOMIC DNA]</scope>
    <source>
        <strain evidence="2 3">Foug A</strain>
    </source>
</reference>
<feature type="compositionally biased region" description="Polar residues" evidence="1">
    <location>
        <begin position="545"/>
        <end position="559"/>
    </location>
</feature>
<feature type="compositionally biased region" description="Polar residues" evidence="1">
    <location>
        <begin position="324"/>
        <end position="337"/>
    </location>
</feature>
<feature type="region of interest" description="Disordered" evidence="1">
    <location>
        <begin position="670"/>
        <end position="700"/>
    </location>
</feature>
<evidence type="ECO:0000313" key="3">
    <source>
        <dbReference type="Proteomes" id="UP000053989"/>
    </source>
</evidence>
<feature type="region of interest" description="Disordered" evidence="1">
    <location>
        <begin position="124"/>
        <end position="223"/>
    </location>
</feature>
<evidence type="ECO:0000256" key="1">
    <source>
        <dbReference type="SAM" id="MobiDB-lite"/>
    </source>
</evidence>
<sequence>MESLTGKTSEEVEVPKLAENGQNWKIYHAKIVEAAATDITDLLGVLAGWEPDNGSYDWECRDAILKWTFYTSVPISILCPIQKLDTVHKIFKYLVKRFRDNEPIPRANKFQCAGTATAAEMSENYPTSANAATEQHVDAKPDEDDLTTTKALTRGTEDIDNGNVGRQDPRTKAEASAQGTSAKCTETTPVVLKSTLPHETQTKLQNSLPLTPRPPIEGEPSGCKQEVAESVVMAGRTNGTVETAEPTEIVDVDGMALLGREPAERARGIGEGDETEREAQSRLQELKLLCREIDQCSGIANGDIPITNRLLLEGEWTLYASGEMSNPNGNTDASNTAIERVDSPSESRVAKDTPRVELEGCKGGMSEGASVDEAGGNAGHGTGPTDTSNELMELVTLSIESEDPHSSGIPCVHLRGTTWRAGDANGIGDQADMSRGWMDELRGQADGLSTSNSAGTECMSHGDNAETYLSVGDAKHLVKETDGVESHVDVSTGHGDIPNVETNANSPAKAPDNVSIPQKKDKPPNLPIRTAKRPPDEPDGHRNLVDTSSVYTDTHSIGNKTERAGNKSKNIRKRQNSSKTQNSPAEDIDVYLPWNAPIEALGRMLVFGEVESGEKAIAPGFEGEGAGVGIGDRNGGAGDNAGDDDEGGTTSGGGVDSIRVKAVLLAAESQPMRQTRRTRSNDLPMSSGPPISPAECPFGPIRRRRRCGRLKTTSINVSQTLNVEMAYLEPAYIAQPPRIESKHAQATQPRGYSSVRAYGVIGPKR</sequence>
<reference evidence="3" key="2">
    <citation type="submission" date="2015-01" db="EMBL/GenBank/DDBJ databases">
        <title>Evolutionary Origins and Diversification of the Mycorrhizal Mutualists.</title>
        <authorList>
            <consortium name="DOE Joint Genome Institute"/>
            <consortium name="Mycorrhizal Genomics Consortium"/>
            <person name="Kohler A."/>
            <person name="Kuo A."/>
            <person name="Nagy L.G."/>
            <person name="Floudas D."/>
            <person name="Copeland A."/>
            <person name="Barry K.W."/>
            <person name="Cichocki N."/>
            <person name="Veneault-Fourrey C."/>
            <person name="LaButti K."/>
            <person name="Lindquist E.A."/>
            <person name="Lipzen A."/>
            <person name="Lundell T."/>
            <person name="Morin E."/>
            <person name="Murat C."/>
            <person name="Riley R."/>
            <person name="Ohm R."/>
            <person name="Sun H."/>
            <person name="Tunlid A."/>
            <person name="Henrissat B."/>
            <person name="Grigoriev I.V."/>
            <person name="Hibbett D.S."/>
            <person name="Martin F."/>
        </authorList>
    </citation>
    <scope>NUCLEOTIDE SEQUENCE [LARGE SCALE GENOMIC DNA]</scope>
    <source>
        <strain evidence="3">Foug A</strain>
    </source>
</reference>
<feature type="compositionally biased region" description="Polar residues" evidence="1">
    <location>
        <begin position="197"/>
        <end position="209"/>
    </location>
</feature>
<feature type="compositionally biased region" description="Basic and acidic residues" evidence="1">
    <location>
        <begin position="339"/>
        <end position="360"/>
    </location>
</feature>
<name>A0A0C3D0D8_9AGAM</name>
<dbReference type="HOGENOM" id="CLU_018595_0_0_1"/>
<feature type="region of interest" description="Disordered" evidence="1">
    <location>
        <begin position="487"/>
        <end position="584"/>
    </location>
</feature>
<gene>
    <name evidence="2" type="ORF">SCLCIDRAFT_31227</name>
</gene>
<feature type="region of interest" description="Disordered" evidence="1">
    <location>
        <begin position="324"/>
        <end position="387"/>
    </location>
</feature>
<evidence type="ECO:0000313" key="2">
    <source>
        <dbReference type="EMBL" id="KIM54280.1"/>
    </source>
</evidence>
<dbReference type="EMBL" id="KN822158">
    <property type="protein sequence ID" value="KIM54280.1"/>
    <property type="molecule type" value="Genomic_DNA"/>
</dbReference>
<feature type="compositionally biased region" description="Gly residues" evidence="1">
    <location>
        <begin position="622"/>
        <end position="639"/>
    </location>
</feature>
<dbReference type="InParanoid" id="A0A0C3D0D8"/>
<dbReference type="AlphaFoldDB" id="A0A0C3D0D8"/>
<feature type="region of interest" description="Disordered" evidence="1">
    <location>
        <begin position="619"/>
        <end position="655"/>
    </location>
</feature>
<accession>A0A0C3D0D8</accession>
<dbReference type="Proteomes" id="UP000053989">
    <property type="component" value="Unassembled WGS sequence"/>
</dbReference>
<proteinExistence type="predicted"/>
<protein>
    <submittedName>
        <fullName evidence="2">Uncharacterized protein</fullName>
    </submittedName>
</protein>
<feature type="compositionally biased region" description="Polar residues" evidence="1">
    <location>
        <begin position="124"/>
        <end position="133"/>
    </location>
</feature>
<feature type="compositionally biased region" description="Polar residues" evidence="1">
    <location>
        <begin position="177"/>
        <end position="188"/>
    </location>
</feature>
<keyword evidence="3" id="KW-1185">Reference proteome</keyword>
<dbReference type="OrthoDB" id="2631959at2759"/>